<dbReference type="EMBL" id="QPJT01000022">
    <property type="protein sequence ID" value="RCX12365.1"/>
    <property type="molecule type" value="Genomic_DNA"/>
</dbReference>
<gene>
    <name evidence="2" type="ORF">DFR58_12254</name>
</gene>
<dbReference type="PROSITE" id="PS51257">
    <property type="entry name" value="PROKAR_LIPOPROTEIN"/>
    <property type="match status" value="1"/>
</dbReference>
<comment type="caution">
    <text evidence="2">The sequence shown here is derived from an EMBL/GenBank/DDBJ whole genome shotgun (WGS) entry which is preliminary data.</text>
</comment>
<dbReference type="RefSeq" id="WP_114298982.1">
    <property type="nucleotide sequence ID" value="NZ_QPJT01000022.1"/>
</dbReference>
<feature type="chain" id="PRO_5039728548" description="Lipoprotein" evidence="1">
    <location>
        <begin position="20"/>
        <end position="137"/>
    </location>
</feature>
<keyword evidence="3" id="KW-1185">Reference proteome</keyword>
<dbReference type="AlphaFoldDB" id="A0A369ATF5"/>
<evidence type="ECO:0000313" key="3">
    <source>
        <dbReference type="Proteomes" id="UP000253034"/>
    </source>
</evidence>
<evidence type="ECO:0000256" key="1">
    <source>
        <dbReference type="SAM" id="SignalP"/>
    </source>
</evidence>
<proteinExistence type="predicted"/>
<reference evidence="2 3" key="1">
    <citation type="submission" date="2018-07" db="EMBL/GenBank/DDBJ databases">
        <title>Genomic Encyclopedia of Type Strains, Phase IV (KMG-IV): sequencing the most valuable type-strain genomes for metagenomic binning, comparative biology and taxonomic classification.</title>
        <authorList>
            <person name="Goeker M."/>
        </authorList>
    </citation>
    <scope>NUCLEOTIDE SEQUENCE [LARGE SCALE GENOMIC DNA]</scope>
    <source>
        <strain evidence="2 3">DSM 27016</strain>
    </source>
</reference>
<feature type="signal peptide" evidence="1">
    <location>
        <begin position="1"/>
        <end position="19"/>
    </location>
</feature>
<evidence type="ECO:0008006" key="4">
    <source>
        <dbReference type="Google" id="ProtNLM"/>
    </source>
</evidence>
<evidence type="ECO:0000313" key="2">
    <source>
        <dbReference type="EMBL" id="RCX12365.1"/>
    </source>
</evidence>
<keyword evidence="1" id="KW-0732">Signal</keyword>
<organism evidence="2 3">
    <name type="scientific">Anaerobacterium chartisolvens</name>
    <dbReference type="NCBI Taxonomy" id="1297424"/>
    <lineage>
        <taxon>Bacteria</taxon>
        <taxon>Bacillati</taxon>
        <taxon>Bacillota</taxon>
        <taxon>Clostridia</taxon>
        <taxon>Eubacteriales</taxon>
        <taxon>Oscillospiraceae</taxon>
        <taxon>Anaerobacterium</taxon>
    </lineage>
</organism>
<sequence>MKKNFLLLLYLSVFTLTISGCQQSLMKADDPADAKKVDNTVEIVIGYGTNSYAAVINSPEEIEQLEDLFNEAELDKCDIDIHQPYLSISFRSSDASTLFLIDDNDVIKLADGTCKKSKQISFKNLYSVFDEYASQKK</sequence>
<protein>
    <recommendedName>
        <fullName evidence="4">Lipoprotein</fullName>
    </recommendedName>
</protein>
<accession>A0A369ATF5</accession>
<dbReference type="Proteomes" id="UP000253034">
    <property type="component" value="Unassembled WGS sequence"/>
</dbReference>
<name>A0A369ATF5_9FIRM</name>